<feature type="signal peptide" evidence="5">
    <location>
        <begin position="1"/>
        <end position="27"/>
    </location>
</feature>
<protein>
    <recommendedName>
        <fullName evidence="3">17 kDa surface antigen</fullName>
    </recommendedName>
</protein>
<comment type="similarity">
    <text evidence="2">Belongs to the rickettsiale 17 kDa surface antigen family.</text>
</comment>
<keyword evidence="4" id="KW-0449">Lipoprotein</keyword>
<name>A0ABV2EJT1_9CAUL</name>
<evidence type="ECO:0000256" key="3">
    <source>
        <dbReference type="ARBA" id="ARBA00015281"/>
    </source>
</evidence>
<accession>A0ABV2EJT1</accession>
<evidence type="ECO:0000313" key="7">
    <source>
        <dbReference type="EMBL" id="MET3527313.1"/>
    </source>
</evidence>
<dbReference type="InterPro" id="IPR008816">
    <property type="entry name" value="Gly_zipper_2TM_dom"/>
</dbReference>
<keyword evidence="5" id="KW-0732">Signal</keyword>
<reference evidence="7 8" key="1">
    <citation type="submission" date="2024-06" db="EMBL/GenBank/DDBJ databases">
        <title>Genomic Encyclopedia of Type Strains, Phase IV (KMG-IV): sequencing the most valuable type-strain genomes for metagenomic binning, comparative biology and taxonomic classification.</title>
        <authorList>
            <person name="Goeker M."/>
        </authorList>
    </citation>
    <scope>NUCLEOTIDE SEQUENCE [LARGE SCALE GENOMIC DNA]</scope>
    <source>
        <strain evidence="7 8">DSM 17809</strain>
    </source>
</reference>
<comment type="caution">
    <text evidence="7">The sequence shown here is derived from an EMBL/GenBank/DDBJ whole genome shotgun (WGS) entry which is preliminary data.</text>
</comment>
<sequence>MTNKMMRAAMALTIAGAVALPASQAAAGTSKTESALIGALLGGVAGAAVGDGKTGAVAIGAVAGAALGVAVDKSNDRSKYRSGYSYRQPQSYYGDRGYRVSDRGYYGPSRYTRYDYGYRR</sequence>
<evidence type="ECO:0000256" key="2">
    <source>
        <dbReference type="ARBA" id="ARBA00008681"/>
    </source>
</evidence>
<dbReference type="Proteomes" id="UP001549110">
    <property type="component" value="Unassembled WGS sequence"/>
</dbReference>
<keyword evidence="8" id="KW-1185">Reference proteome</keyword>
<comment type="subcellular location">
    <subcellularLocation>
        <location evidence="1">Cell outer membrane</location>
        <topology evidence="1">Lipid-anchor</topology>
    </subcellularLocation>
</comment>
<dbReference type="Pfam" id="PF05433">
    <property type="entry name" value="Rick_17kDa_Anti"/>
    <property type="match status" value="1"/>
</dbReference>
<feature type="chain" id="PRO_5045571175" description="17 kDa surface antigen" evidence="5">
    <location>
        <begin position="28"/>
        <end position="120"/>
    </location>
</feature>
<organism evidence="7 8">
    <name type="scientific">Phenylobacterium koreense</name>
    <dbReference type="NCBI Taxonomy" id="266125"/>
    <lineage>
        <taxon>Bacteria</taxon>
        <taxon>Pseudomonadati</taxon>
        <taxon>Pseudomonadota</taxon>
        <taxon>Alphaproteobacteria</taxon>
        <taxon>Caulobacterales</taxon>
        <taxon>Caulobacteraceae</taxon>
        <taxon>Phenylobacterium</taxon>
    </lineage>
</organism>
<evidence type="ECO:0000256" key="1">
    <source>
        <dbReference type="ARBA" id="ARBA00004459"/>
    </source>
</evidence>
<feature type="domain" description="Glycine zipper 2TM" evidence="6">
    <location>
        <begin position="34"/>
        <end position="70"/>
    </location>
</feature>
<dbReference type="EMBL" id="JBEPLU010000002">
    <property type="protein sequence ID" value="MET3527313.1"/>
    <property type="molecule type" value="Genomic_DNA"/>
</dbReference>
<proteinExistence type="inferred from homology"/>
<gene>
    <name evidence="7" type="ORF">ABID41_002431</name>
</gene>
<evidence type="ECO:0000259" key="6">
    <source>
        <dbReference type="Pfam" id="PF05433"/>
    </source>
</evidence>
<evidence type="ECO:0000256" key="4">
    <source>
        <dbReference type="ARBA" id="ARBA00023288"/>
    </source>
</evidence>
<evidence type="ECO:0000313" key="8">
    <source>
        <dbReference type="Proteomes" id="UP001549110"/>
    </source>
</evidence>
<evidence type="ECO:0000256" key="5">
    <source>
        <dbReference type="SAM" id="SignalP"/>
    </source>
</evidence>
<dbReference type="RefSeq" id="WP_331932301.1">
    <property type="nucleotide sequence ID" value="NZ_JBEPLU010000002.1"/>
</dbReference>